<dbReference type="PANTHER" id="PTHR30349">
    <property type="entry name" value="PHAGE INTEGRASE-RELATED"/>
    <property type="match status" value="1"/>
</dbReference>
<dbReference type="InterPro" id="IPR057084">
    <property type="entry name" value="Int_N"/>
</dbReference>
<dbReference type="InterPro" id="IPR010998">
    <property type="entry name" value="Integrase_recombinase_N"/>
</dbReference>
<dbReference type="Pfam" id="PF00589">
    <property type="entry name" value="Phage_integrase"/>
    <property type="match status" value="1"/>
</dbReference>
<dbReference type="InterPro" id="IPR013762">
    <property type="entry name" value="Integrase-like_cat_sf"/>
</dbReference>
<accession>A0A178J963</accession>
<sequence length="342" mass="39315">MSIKKDGEKWLVDLRPSGRNGKRFRRKFDKKAEALAYEKHILSTHHNKEWLGLPVDKRRLSELIDIWWIKSGQLKRTAANYRKKVELICRELGDPTVNNIDATLISNWQLERMARGQKANTVRRLTSCLSNVFSVLIETGDFTGAHPLKDLKQPAPEKSEMTYLTLKQTQDLLDYLKNDWELLKIVEISLATGSRWRETVTLKSSNLSPYRIRFTNTKTGKPRTVPISKQLYDDIYPESGGNLFSEDPQVRLVKIFDKLGFDLPKGQKVHVLRHTFASHFVMNGGDILTLKEILGHASINQTMTYAHLAPDHLIDAVKLNPLNKLRDPQNDHTYDPERPIAI</sequence>
<proteinExistence type="predicted"/>
<organism evidence="1 2">
    <name type="scientific">Vibrio europaeus</name>
    <dbReference type="NCBI Taxonomy" id="300876"/>
    <lineage>
        <taxon>Bacteria</taxon>
        <taxon>Pseudomonadati</taxon>
        <taxon>Pseudomonadota</taxon>
        <taxon>Gammaproteobacteria</taxon>
        <taxon>Vibrionales</taxon>
        <taxon>Vibrionaceae</taxon>
        <taxon>Vibrio</taxon>
        <taxon>Vibrio oreintalis group</taxon>
    </lineage>
</organism>
<dbReference type="InterPro" id="IPR050090">
    <property type="entry name" value="Tyrosine_recombinase_XerCD"/>
</dbReference>
<comment type="caution">
    <text evidence="1">The sequence shown here is derived from an EMBL/GenBank/DDBJ whole genome shotgun (WGS) entry which is preliminary data.</text>
</comment>
<dbReference type="PANTHER" id="PTHR30349:SF93">
    <property type="entry name" value="FELS-2 PROPHAGE PROTEIN"/>
    <property type="match status" value="1"/>
</dbReference>
<dbReference type="GO" id="GO:0003677">
    <property type="term" value="F:DNA binding"/>
    <property type="evidence" value="ECO:0007669"/>
    <property type="project" value="UniProtKB-UniRule"/>
</dbReference>
<name>A0A178J963_9VIBR</name>
<dbReference type="Pfam" id="PF24624">
    <property type="entry name" value="Int_N"/>
    <property type="match status" value="1"/>
</dbReference>
<dbReference type="GeneID" id="78076936"/>
<evidence type="ECO:0000313" key="1">
    <source>
        <dbReference type="EMBL" id="OAM98774.1"/>
    </source>
</evidence>
<dbReference type="PROSITE" id="PS51900">
    <property type="entry name" value="CB"/>
    <property type="match status" value="1"/>
</dbReference>
<dbReference type="AlphaFoldDB" id="A0A178J963"/>
<dbReference type="InterPro" id="IPR011010">
    <property type="entry name" value="DNA_brk_join_enz"/>
</dbReference>
<dbReference type="GO" id="GO:0006310">
    <property type="term" value="P:DNA recombination"/>
    <property type="evidence" value="ECO:0007669"/>
    <property type="project" value="InterPro"/>
</dbReference>
<dbReference type="InterPro" id="IPR002104">
    <property type="entry name" value="Integrase_catalytic"/>
</dbReference>
<dbReference type="InterPro" id="IPR044068">
    <property type="entry name" value="CB"/>
</dbReference>
<dbReference type="PROSITE" id="PS51898">
    <property type="entry name" value="TYR_RECOMBINASE"/>
    <property type="match status" value="1"/>
</dbReference>
<evidence type="ECO:0000313" key="2">
    <source>
        <dbReference type="Proteomes" id="UP000094761"/>
    </source>
</evidence>
<dbReference type="OrthoDB" id="9795573at2"/>
<dbReference type="RefSeq" id="WP_069668013.1">
    <property type="nucleotide sequence ID" value="NZ_JAPFIM010000022.1"/>
</dbReference>
<reference evidence="1 2" key="1">
    <citation type="submission" date="2016-03" db="EMBL/GenBank/DDBJ databases">
        <title>Draft genome sequence of the Vibrio tubiashii subs. europaeus.</title>
        <authorList>
            <person name="Spinard E."/>
            <person name="Dubert J."/>
            <person name="Nelson D.R."/>
            <person name="Barja J.L."/>
        </authorList>
    </citation>
    <scope>NUCLEOTIDE SEQUENCE [LARGE SCALE GENOMIC DNA]</scope>
    <source>
        <strain evidence="2">PP-638</strain>
    </source>
</reference>
<dbReference type="CDD" id="cd00796">
    <property type="entry name" value="INT_Rci_Hp1_C"/>
    <property type="match status" value="1"/>
</dbReference>
<dbReference type="Gene3D" id="1.10.443.10">
    <property type="entry name" value="Intergrase catalytic core"/>
    <property type="match status" value="1"/>
</dbReference>
<protein>
    <submittedName>
        <fullName evidence="1">Integrase</fullName>
    </submittedName>
</protein>
<dbReference type="EMBL" id="LUAX01000005">
    <property type="protein sequence ID" value="OAM98774.1"/>
    <property type="molecule type" value="Genomic_DNA"/>
</dbReference>
<dbReference type="Proteomes" id="UP000094761">
    <property type="component" value="Unassembled WGS sequence"/>
</dbReference>
<dbReference type="Gene3D" id="1.10.150.130">
    <property type="match status" value="1"/>
</dbReference>
<gene>
    <name evidence="1" type="ORF">AZ468_14555</name>
</gene>
<dbReference type="GO" id="GO:0015074">
    <property type="term" value="P:DNA integration"/>
    <property type="evidence" value="ECO:0007669"/>
    <property type="project" value="InterPro"/>
</dbReference>
<dbReference type="SUPFAM" id="SSF56349">
    <property type="entry name" value="DNA breaking-rejoining enzymes"/>
    <property type="match status" value="1"/>
</dbReference>